<dbReference type="AlphaFoldDB" id="A0A212L9X4"/>
<dbReference type="SUPFAM" id="SSF53850">
    <property type="entry name" value="Periplasmic binding protein-like II"/>
    <property type="match status" value="1"/>
</dbReference>
<evidence type="ECO:0000256" key="1">
    <source>
        <dbReference type="ARBA" id="ARBA00022729"/>
    </source>
</evidence>
<name>A0A212L9X4_9HYPH</name>
<dbReference type="PANTHER" id="PTHR35936:SF17">
    <property type="entry name" value="ARGININE-BINDING EXTRACELLULAR PROTEIN ARTP"/>
    <property type="match status" value="1"/>
</dbReference>
<gene>
    <name evidence="3" type="primary">occT</name>
    <name evidence="3" type="ORF">KL86PLE_130198</name>
</gene>
<proteinExistence type="predicted"/>
<reference evidence="3" key="1">
    <citation type="submission" date="2016-08" db="EMBL/GenBank/DDBJ databases">
        <authorList>
            <person name="Seilhamer J.J."/>
        </authorList>
    </citation>
    <scope>NUCLEOTIDE SEQUENCE</scope>
    <source>
        <strain evidence="3">86</strain>
    </source>
</reference>
<sequence length="297" mass="31778">MRKEINKKPERFEKPEENTMNIRSLVAASALFAALAAPASAKEWKEVTIALEGAYAPWNLTDANGKIVGFEPDLTEYLCAHAKLKCTLISQDWDGMITALNAGKFDVIMDALSITPERKEVIDFTVPYAATPAVFAAPKDGDLANLAGTGSVIKLATTKDGADAIAPLKTALTGKTIGIQASTVYAGFIYDNFKDVAEIKEYKTSAERDLDLSAGRIDAGFDDATYFLGAFESADNADLAFTGPEIAGQIWGEGEGLGVRKSDPELKALFDEAIKAAVADGTVKTLSEKWLKVDVTP</sequence>
<dbReference type="SMART" id="SM00062">
    <property type="entry name" value="PBPb"/>
    <property type="match status" value="1"/>
</dbReference>
<dbReference type="CDD" id="cd13699">
    <property type="entry name" value="PBP2_OccT_like"/>
    <property type="match status" value="1"/>
</dbReference>
<feature type="domain" description="Solute-binding protein family 3/N-terminal" evidence="2">
    <location>
        <begin position="46"/>
        <end position="294"/>
    </location>
</feature>
<protein>
    <submittedName>
        <fullName evidence="3">Octopine-binding periplasmic protein</fullName>
    </submittedName>
</protein>
<evidence type="ECO:0000313" key="3">
    <source>
        <dbReference type="EMBL" id="SCM74384.1"/>
    </source>
</evidence>
<dbReference type="PANTHER" id="PTHR35936">
    <property type="entry name" value="MEMBRANE-BOUND LYTIC MUREIN TRANSGLYCOSYLASE F"/>
    <property type="match status" value="1"/>
</dbReference>
<keyword evidence="1" id="KW-0732">Signal</keyword>
<organism evidence="3">
    <name type="scientific">uncultured Pleomorphomonas sp</name>
    <dbReference type="NCBI Taxonomy" id="442121"/>
    <lineage>
        <taxon>Bacteria</taxon>
        <taxon>Pseudomonadati</taxon>
        <taxon>Pseudomonadota</taxon>
        <taxon>Alphaproteobacteria</taxon>
        <taxon>Hyphomicrobiales</taxon>
        <taxon>Pleomorphomonadaceae</taxon>
        <taxon>Pleomorphomonas</taxon>
        <taxon>environmental samples</taxon>
    </lineage>
</organism>
<dbReference type="InterPro" id="IPR001638">
    <property type="entry name" value="Solute-binding_3/MltF_N"/>
</dbReference>
<dbReference type="EMBL" id="FMJD01000005">
    <property type="protein sequence ID" value="SCM74384.1"/>
    <property type="molecule type" value="Genomic_DNA"/>
</dbReference>
<evidence type="ECO:0000259" key="2">
    <source>
        <dbReference type="SMART" id="SM00062"/>
    </source>
</evidence>
<accession>A0A212L9X4</accession>
<dbReference type="Gene3D" id="3.40.190.10">
    <property type="entry name" value="Periplasmic binding protein-like II"/>
    <property type="match status" value="2"/>
</dbReference>
<dbReference type="Pfam" id="PF00497">
    <property type="entry name" value="SBP_bac_3"/>
    <property type="match status" value="1"/>
</dbReference>